<organism evidence="5 6">
    <name type="scientific">Novosphingobium taihuense</name>
    <dbReference type="NCBI Taxonomy" id="260085"/>
    <lineage>
        <taxon>Bacteria</taxon>
        <taxon>Pseudomonadati</taxon>
        <taxon>Pseudomonadota</taxon>
        <taxon>Alphaproteobacteria</taxon>
        <taxon>Sphingomonadales</taxon>
        <taxon>Sphingomonadaceae</taxon>
        <taxon>Novosphingobium</taxon>
    </lineage>
</organism>
<gene>
    <name evidence="5" type="ORF">GGR37_001040</name>
</gene>
<accession>A0A7W7ETE3</accession>
<dbReference type="InterPro" id="IPR011006">
    <property type="entry name" value="CheY-like_superfamily"/>
</dbReference>
<keyword evidence="1 3" id="KW-0597">Phosphoprotein</keyword>
<reference evidence="5 6" key="1">
    <citation type="submission" date="2020-08" db="EMBL/GenBank/DDBJ databases">
        <title>Genomic Encyclopedia of Type Strains, Phase IV (KMG-IV): sequencing the most valuable type-strain genomes for metagenomic binning, comparative biology and taxonomic classification.</title>
        <authorList>
            <person name="Goeker M."/>
        </authorList>
    </citation>
    <scope>NUCLEOTIDE SEQUENCE [LARGE SCALE GENOMIC DNA]</scope>
    <source>
        <strain evidence="5 6">DSM 17507</strain>
    </source>
</reference>
<proteinExistence type="predicted"/>
<dbReference type="CDD" id="cd00156">
    <property type="entry name" value="REC"/>
    <property type="match status" value="1"/>
</dbReference>
<sequence>MNEETGTSNNDACGQPVVLVVEDSVLVAMAIEDALNERGLQVIVAATLAAAEQMVERSAPDLALLDLQLPDGLSLDLACRLRDAGCTVAITSGLDSGAVPDSHRFAVQFRKPTSPDLLADWAVASLQGDLLERTPRKTTTIPSCSRSGTG</sequence>
<evidence type="ECO:0000256" key="3">
    <source>
        <dbReference type="PROSITE-ProRule" id="PRU00169"/>
    </source>
</evidence>
<dbReference type="Gene3D" id="3.40.50.2300">
    <property type="match status" value="1"/>
</dbReference>
<name>A0A7W7ETE3_9SPHN</name>
<protein>
    <submittedName>
        <fullName evidence="5">CheY-like chemotaxis protein</fullName>
    </submittedName>
</protein>
<dbReference type="PANTHER" id="PTHR44591:SF14">
    <property type="entry name" value="PROTEIN PILG"/>
    <property type="match status" value="1"/>
</dbReference>
<dbReference type="SUPFAM" id="SSF52172">
    <property type="entry name" value="CheY-like"/>
    <property type="match status" value="1"/>
</dbReference>
<feature type="domain" description="Response regulatory" evidence="4">
    <location>
        <begin position="17"/>
        <end position="126"/>
    </location>
</feature>
<dbReference type="InterPro" id="IPR050595">
    <property type="entry name" value="Bact_response_regulator"/>
</dbReference>
<dbReference type="GO" id="GO:0000160">
    <property type="term" value="P:phosphorelay signal transduction system"/>
    <property type="evidence" value="ECO:0007669"/>
    <property type="project" value="UniProtKB-KW"/>
</dbReference>
<dbReference type="OrthoDB" id="7509956at2"/>
<comment type="caution">
    <text evidence="5">The sequence shown here is derived from an EMBL/GenBank/DDBJ whole genome shotgun (WGS) entry which is preliminary data.</text>
</comment>
<dbReference type="Proteomes" id="UP000538566">
    <property type="component" value="Unassembled WGS sequence"/>
</dbReference>
<evidence type="ECO:0000313" key="6">
    <source>
        <dbReference type="Proteomes" id="UP000538566"/>
    </source>
</evidence>
<evidence type="ECO:0000256" key="2">
    <source>
        <dbReference type="ARBA" id="ARBA00023012"/>
    </source>
</evidence>
<dbReference type="PROSITE" id="PS50110">
    <property type="entry name" value="RESPONSE_REGULATORY"/>
    <property type="match status" value="1"/>
</dbReference>
<dbReference type="PANTHER" id="PTHR44591">
    <property type="entry name" value="STRESS RESPONSE REGULATOR PROTEIN 1"/>
    <property type="match status" value="1"/>
</dbReference>
<feature type="modified residue" description="4-aspartylphosphate" evidence="3">
    <location>
        <position position="66"/>
    </location>
</feature>
<dbReference type="EMBL" id="JACHOA010000002">
    <property type="protein sequence ID" value="MBB4612781.1"/>
    <property type="molecule type" value="Genomic_DNA"/>
</dbReference>
<dbReference type="AlphaFoldDB" id="A0A7W7ETE3"/>
<evidence type="ECO:0000256" key="1">
    <source>
        <dbReference type="ARBA" id="ARBA00022553"/>
    </source>
</evidence>
<keyword evidence="6" id="KW-1185">Reference proteome</keyword>
<keyword evidence="2" id="KW-0902">Two-component regulatory system</keyword>
<dbReference type="RefSeq" id="WP_158637797.1">
    <property type="nucleotide sequence ID" value="NZ_JACHOA010000002.1"/>
</dbReference>
<dbReference type="Pfam" id="PF00072">
    <property type="entry name" value="Response_reg"/>
    <property type="match status" value="1"/>
</dbReference>
<evidence type="ECO:0000313" key="5">
    <source>
        <dbReference type="EMBL" id="MBB4612781.1"/>
    </source>
</evidence>
<evidence type="ECO:0000259" key="4">
    <source>
        <dbReference type="PROSITE" id="PS50110"/>
    </source>
</evidence>
<dbReference type="SMART" id="SM00448">
    <property type="entry name" value="REC"/>
    <property type="match status" value="1"/>
</dbReference>
<dbReference type="InterPro" id="IPR001789">
    <property type="entry name" value="Sig_transdc_resp-reg_receiver"/>
</dbReference>